<dbReference type="AlphaFoldDB" id="A0A1I4LMP8"/>
<gene>
    <name evidence="1" type="ORF">SAMN05421863_100716</name>
</gene>
<organism evidence="1 2">
    <name type="scientific">Nitrosomonas communis</name>
    <dbReference type="NCBI Taxonomy" id="44574"/>
    <lineage>
        <taxon>Bacteria</taxon>
        <taxon>Pseudomonadati</taxon>
        <taxon>Pseudomonadota</taxon>
        <taxon>Betaproteobacteria</taxon>
        <taxon>Nitrosomonadales</taxon>
        <taxon>Nitrosomonadaceae</taxon>
        <taxon>Nitrosomonas</taxon>
    </lineage>
</organism>
<name>A0A1I4LMP8_9PROT</name>
<evidence type="ECO:0000313" key="1">
    <source>
        <dbReference type="EMBL" id="SFL92229.1"/>
    </source>
</evidence>
<proteinExistence type="predicted"/>
<protein>
    <recommendedName>
        <fullName evidence="3">PIN domain-containing protein</fullName>
    </recommendedName>
</protein>
<sequence length="173" mass="18729">MPKTRVFADTNVMLEALRTDCWSAISSHFALETVEKCVKETLTGHPGDCRHIAVAPAKLKAGLAGQHAVTRQDIASLVLAHPDCNTLDDGEKHLFAWLFANHLLPSDAIIVTTADKAALVASHGLGWLDCTTSLEDLAHQAGVGRTNLAALALQYREDWLSSIKIKIRMGIIP</sequence>
<dbReference type="Proteomes" id="UP000183287">
    <property type="component" value="Unassembled WGS sequence"/>
</dbReference>
<dbReference type="OrthoDB" id="8561189at2"/>
<dbReference type="EMBL" id="FOUB01000007">
    <property type="protein sequence ID" value="SFL92229.1"/>
    <property type="molecule type" value="Genomic_DNA"/>
</dbReference>
<evidence type="ECO:0000313" key="2">
    <source>
        <dbReference type="Proteomes" id="UP000183287"/>
    </source>
</evidence>
<accession>A0A1I4LMP8</accession>
<evidence type="ECO:0008006" key="3">
    <source>
        <dbReference type="Google" id="ProtNLM"/>
    </source>
</evidence>
<keyword evidence="2" id="KW-1185">Reference proteome</keyword>
<reference evidence="2" key="1">
    <citation type="submission" date="2016-10" db="EMBL/GenBank/DDBJ databases">
        <authorList>
            <person name="Varghese N."/>
            <person name="Submissions S."/>
        </authorList>
    </citation>
    <scope>NUCLEOTIDE SEQUENCE [LARGE SCALE GENOMIC DNA]</scope>
    <source>
        <strain evidence="2">Nm44</strain>
    </source>
</reference>